<protein>
    <recommendedName>
        <fullName evidence="3">Ig-like domain-containing protein</fullName>
    </recommendedName>
</protein>
<name>A0A7V2WVQ4_LEUMU</name>
<sequence>MRIFSLILLSLTLLFTQLSVNSVYAADVSVADFFDIDNDGKKEALSDGLLISRYLFGFRGSALIDQAIANGATRTTATAIETYLTDNLAKFDVDGDGETKALSDGLLILRYLFGFRGNALINNAIAGGATRTTAIQVATYITEGGESDPEFIKKAEAIAFSQINLYQGHVKEGDVDPVDLNVANLNSGDLFTVDVEFEISEDLDDYALTAQLIPMDIFNKLNTGNTLGVVSSENVTAEESKRIIDLGGAYIDEIKSGILHGVIHTKLPTLENDTTYKVVVTPTLDFLATHKNVIKADYKKVPLLIDPRELVVHKLDKVRVKIVNLPDITEKNDFTQLEKYGRYDANGYSLEPLFQTSLEVDVSSFNQSEEVVISLSWECKEQSCYDKGVAGKYELGLWDPKSGGDLSHDQKISSDVIIGHTYTTNGAHHNVKSSGRSYSNYSYGRIRTVIIPLAPYVNQSTHDALVTQCLSFSEIASTTPKMGNFILDVKHAIEGKLIDTGINYTLSIPLVCQDNRAKELSNEQASGFSVLRAGNTNQACLDIPRSAYEGDPLEGTETGFLKIDANEEIIASTCPENSPNTSLLWRYSKHTKQFISKDVDSNGDHYCLTSRSTGLVYADMPLGGADILGGFPGGFPGGSGGGEFTEVDIKKCEFQQVGIAPPEQRFELLGDKIKAVDNRYLTVSNIGSSSAFALEDVELVSLNHTPAPVD</sequence>
<feature type="signal peptide" evidence="1">
    <location>
        <begin position="1"/>
        <end position="25"/>
    </location>
</feature>
<dbReference type="Proteomes" id="UP000885750">
    <property type="component" value="Unassembled WGS sequence"/>
</dbReference>
<feature type="chain" id="PRO_5030779062" description="Ig-like domain-containing protein" evidence="1">
    <location>
        <begin position="26"/>
        <end position="710"/>
    </location>
</feature>
<accession>A0A7V2WVQ4</accession>
<dbReference type="AlphaFoldDB" id="A0A7V2WVQ4"/>
<keyword evidence="1" id="KW-0732">Signal</keyword>
<gene>
    <name evidence="2" type="ORF">ENJ51_11590</name>
</gene>
<organism evidence="2">
    <name type="scientific">Leucothrix mucor</name>
    <dbReference type="NCBI Taxonomy" id="45248"/>
    <lineage>
        <taxon>Bacteria</taxon>
        <taxon>Pseudomonadati</taxon>
        <taxon>Pseudomonadota</taxon>
        <taxon>Gammaproteobacteria</taxon>
        <taxon>Thiotrichales</taxon>
        <taxon>Thiotrichaceae</taxon>
        <taxon>Leucothrix</taxon>
    </lineage>
</organism>
<evidence type="ECO:0000313" key="2">
    <source>
        <dbReference type="EMBL" id="HFC93441.1"/>
    </source>
</evidence>
<reference evidence="2" key="1">
    <citation type="journal article" date="2020" name="mSystems">
        <title>Genome- and Community-Level Interaction Insights into Carbon Utilization and Element Cycling Functions of Hydrothermarchaeota in Hydrothermal Sediment.</title>
        <authorList>
            <person name="Zhou Z."/>
            <person name="Liu Y."/>
            <person name="Xu W."/>
            <person name="Pan J."/>
            <person name="Luo Z.H."/>
            <person name="Li M."/>
        </authorList>
    </citation>
    <scope>NUCLEOTIDE SEQUENCE [LARGE SCALE GENOMIC DNA]</scope>
    <source>
        <strain evidence="2">HyVt-493</strain>
    </source>
</reference>
<comment type="caution">
    <text evidence="2">The sequence shown here is derived from an EMBL/GenBank/DDBJ whole genome shotgun (WGS) entry which is preliminary data.</text>
</comment>
<dbReference type="EMBL" id="DRMS01000437">
    <property type="protein sequence ID" value="HFC93441.1"/>
    <property type="molecule type" value="Genomic_DNA"/>
</dbReference>
<evidence type="ECO:0008006" key="3">
    <source>
        <dbReference type="Google" id="ProtNLM"/>
    </source>
</evidence>
<evidence type="ECO:0000256" key="1">
    <source>
        <dbReference type="SAM" id="SignalP"/>
    </source>
</evidence>
<proteinExistence type="predicted"/>
<feature type="non-terminal residue" evidence="2">
    <location>
        <position position="710"/>
    </location>
</feature>